<dbReference type="InterPro" id="IPR036691">
    <property type="entry name" value="Endo/exonu/phosph_ase_sf"/>
</dbReference>
<dbReference type="Gene3D" id="3.60.10.10">
    <property type="entry name" value="Endonuclease/exonuclease/phosphatase"/>
    <property type="match status" value="1"/>
</dbReference>
<reference evidence="1 2" key="1">
    <citation type="submission" date="2019-03" db="EMBL/GenBank/DDBJ databases">
        <authorList>
            <person name="Kwan A."/>
            <person name="Miller C."/>
            <person name="Herrmann A."/>
            <person name="Tang B.L."/>
            <person name="Shaffer C.D."/>
            <person name="Weston-Hafer K.A."/>
            <person name="Russell D.A."/>
            <person name="Pope W.H."/>
            <person name="Jacobs-Sera D."/>
            <person name="Hendrix R.W."/>
            <person name="Hatfull G.F."/>
        </authorList>
    </citation>
    <scope>NUCLEOTIDE SEQUENCE [LARGE SCALE GENOMIC DNA]</scope>
</reference>
<evidence type="ECO:0000313" key="1">
    <source>
        <dbReference type="EMBL" id="QBZ72376.1"/>
    </source>
</evidence>
<organism evidence="1 2">
    <name type="scientific">Streptomyces phage Circinus</name>
    <dbReference type="NCBI Taxonomy" id="2562189"/>
    <lineage>
        <taxon>Viruses</taxon>
        <taxon>Duplodnaviria</taxon>
        <taxon>Heunggongvirae</taxon>
        <taxon>Uroviricota</taxon>
        <taxon>Caudoviricetes</taxon>
        <taxon>Stanwilliamsviridae</taxon>
        <taxon>Loccivirinae</taxon>
        <taxon>Wilnyevirus</taxon>
        <taxon>Wilnyevirus billnye</taxon>
    </lineage>
</organism>
<evidence type="ECO:0000313" key="2">
    <source>
        <dbReference type="Proteomes" id="UP000297201"/>
    </source>
</evidence>
<gene>
    <name evidence="1" type="primary">101</name>
    <name evidence="1" type="ORF">SEA_CIRCINUS_101</name>
</gene>
<dbReference type="EMBL" id="MK620896">
    <property type="protein sequence ID" value="QBZ72376.1"/>
    <property type="molecule type" value="Genomic_DNA"/>
</dbReference>
<name>A0A4D6E193_9CAUD</name>
<proteinExistence type="predicted"/>
<accession>A0A4D6E193</accession>
<protein>
    <submittedName>
        <fullName evidence="1">Phosphoesterase</fullName>
    </submittedName>
</protein>
<dbReference type="SUPFAM" id="SSF56219">
    <property type="entry name" value="DNase I-like"/>
    <property type="match status" value="1"/>
</dbReference>
<dbReference type="Proteomes" id="UP000297201">
    <property type="component" value="Segment"/>
</dbReference>
<sequence length="226" mass="25674">MKVVTANIRNNPDMLRKKVKADAATVSGLGGVLLFQEIGEPEDHTDVKAAIGTAFTYVHDNVEIPIAFRKSSWNLLDSDVVLMHKGKRMTSPNRYLSWVLLERRNNKQLVCIMNTHFVSGAWNGTPKLNKAWRRERWLEHWKKMSSVVNYFHSQGVTVIFGGDFNRLRVARFHQDQRWAVNRGIDKIGVLEGHGGVRVKLLGQSHHPLNSDHDAHVASIELHGMVK</sequence>